<evidence type="ECO:0000259" key="2">
    <source>
        <dbReference type="Pfam" id="PF02037"/>
    </source>
</evidence>
<name>A0A6G1KPF8_9PLEO</name>
<dbReference type="Gene3D" id="1.10.720.30">
    <property type="entry name" value="SAP domain"/>
    <property type="match status" value="1"/>
</dbReference>
<dbReference type="InterPro" id="IPR036361">
    <property type="entry name" value="SAP_dom_sf"/>
</dbReference>
<accession>A0A6G1KPF8</accession>
<dbReference type="InterPro" id="IPR034257">
    <property type="entry name" value="Acinus_RRM"/>
</dbReference>
<dbReference type="InterPro" id="IPR003034">
    <property type="entry name" value="SAP_dom"/>
</dbReference>
<dbReference type="PANTHER" id="PTHR47031">
    <property type="entry name" value="SAP DNA-BINDING DOMAIN-CONTAINING PROTEIN"/>
    <property type="match status" value="1"/>
</dbReference>
<dbReference type="CDD" id="cd12432">
    <property type="entry name" value="RRM_ACINU"/>
    <property type="match status" value="1"/>
</dbReference>
<feature type="compositionally biased region" description="Polar residues" evidence="1">
    <location>
        <begin position="660"/>
        <end position="677"/>
    </location>
</feature>
<reference evidence="3" key="1">
    <citation type="journal article" date="2020" name="Stud. Mycol.">
        <title>101 Dothideomycetes genomes: a test case for predicting lifestyles and emergence of pathogens.</title>
        <authorList>
            <person name="Haridas S."/>
            <person name="Albert R."/>
            <person name="Binder M."/>
            <person name="Bloem J."/>
            <person name="Labutti K."/>
            <person name="Salamov A."/>
            <person name="Andreopoulos B."/>
            <person name="Baker S."/>
            <person name="Barry K."/>
            <person name="Bills G."/>
            <person name="Bluhm B."/>
            <person name="Cannon C."/>
            <person name="Castanera R."/>
            <person name="Culley D."/>
            <person name="Daum C."/>
            <person name="Ezra D."/>
            <person name="Gonzalez J."/>
            <person name="Henrissat B."/>
            <person name="Kuo A."/>
            <person name="Liang C."/>
            <person name="Lipzen A."/>
            <person name="Lutzoni F."/>
            <person name="Magnuson J."/>
            <person name="Mondo S."/>
            <person name="Nolan M."/>
            <person name="Ohm R."/>
            <person name="Pangilinan J."/>
            <person name="Park H.-J."/>
            <person name="Ramirez L."/>
            <person name="Alfaro M."/>
            <person name="Sun H."/>
            <person name="Tritt A."/>
            <person name="Yoshinaga Y."/>
            <person name="Zwiers L.-H."/>
            <person name="Turgeon B."/>
            <person name="Goodwin S."/>
            <person name="Spatafora J."/>
            <person name="Crous P."/>
            <person name="Grigoriev I."/>
        </authorList>
    </citation>
    <scope>NUCLEOTIDE SEQUENCE</scope>
    <source>
        <strain evidence="3">CBS 279.74</strain>
    </source>
</reference>
<evidence type="ECO:0000256" key="1">
    <source>
        <dbReference type="SAM" id="MobiDB-lite"/>
    </source>
</evidence>
<evidence type="ECO:0000313" key="3">
    <source>
        <dbReference type="EMBL" id="KAF2714690.1"/>
    </source>
</evidence>
<evidence type="ECO:0000313" key="4">
    <source>
        <dbReference type="Proteomes" id="UP000799428"/>
    </source>
</evidence>
<feature type="compositionally biased region" description="Polar residues" evidence="1">
    <location>
        <begin position="537"/>
        <end position="549"/>
    </location>
</feature>
<feature type="region of interest" description="Disordered" evidence="1">
    <location>
        <begin position="537"/>
        <end position="563"/>
    </location>
</feature>
<dbReference type="OrthoDB" id="5348404at2759"/>
<feature type="region of interest" description="Disordered" evidence="1">
    <location>
        <begin position="989"/>
        <end position="1029"/>
    </location>
</feature>
<dbReference type="EMBL" id="MU005764">
    <property type="protein sequence ID" value="KAF2714690.1"/>
    <property type="molecule type" value="Genomic_DNA"/>
</dbReference>
<organism evidence="3 4">
    <name type="scientific">Pleomassaria siparia CBS 279.74</name>
    <dbReference type="NCBI Taxonomy" id="1314801"/>
    <lineage>
        <taxon>Eukaryota</taxon>
        <taxon>Fungi</taxon>
        <taxon>Dikarya</taxon>
        <taxon>Ascomycota</taxon>
        <taxon>Pezizomycotina</taxon>
        <taxon>Dothideomycetes</taxon>
        <taxon>Pleosporomycetidae</taxon>
        <taxon>Pleosporales</taxon>
        <taxon>Pleomassariaceae</taxon>
        <taxon>Pleomassaria</taxon>
    </lineage>
</organism>
<dbReference type="PANTHER" id="PTHR47031:SF3">
    <property type="entry name" value="SAP DOMAIN-CONTAINING PROTEIN"/>
    <property type="match status" value="1"/>
</dbReference>
<proteinExistence type="predicted"/>
<feature type="compositionally biased region" description="Polar residues" evidence="1">
    <location>
        <begin position="636"/>
        <end position="646"/>
    </location>
</feature>
<feature type="compositionally biased region" description="Polar residues" evidence="1">
    <location>
        <begin position="698"/>
        <end position="707"/>
    </location>
</feature>
<feature type="region of interest" description="Disordered" evidence="1">
    <location>
        <begin position="465"/>
        <end position="490"/>
    </location>
</feature>
<feature type="domain" description="SAP" evidence="2">
    <location>
        <begin position="428"/>
        <end position="462"/>
    </location>
</feature>
<protein>
    <recommendedName>
        <fullName evidence="2">SAP domain-containing protein</fullName>
    </recommendedName>
</protein>
<feature type="compositionally biased region" description="Basic and acidic residues" evidence="1">
    <location>
        <begin position="679"/>
        <end position="689"/>
    </location>
</feature>
<dbReference type="Proteomes" id="UP000799428">
    <property type="component" value="Unassembled WGS sequence"/>
</dbReference>
<feature type="region of interest" description="Disordered" evidence="1">
    <location>
        <begin position="618"/>
        <end position="804"/>
    </location>
</feature>
<gene>
    <name evidence="3" type="ORF">K504DRAFT_486533</name>
</gene>
<dbReference type="Pfam" id="PF02037">
    <property type="entry name" value="SAP"/>
    <property type="match status" value="1"/>
</dbReference>
<dbReference type="AlphaFoldDB" id="A0A6G1KPF8"/>
<keyword evidence="4" id="KW-1185">Reference proteome</keyword>
<sequence length="1179" mass="130931">MSQPIRAGLETSNRSPLWSVTQFVDLLPAVELSDIAANERRCSYCWIDFGDTQGLDDLDDLNSHVENVKHLRELPFDQSRFCNDPVCLYCPAQHLFEKSCLINILTKVNTRCPLCQHEMSGFAQILLNHADVTALSLRQIRHLSDEELDICRHRLTIIPKLMLQDWCQEWRHEMKRCQRKDEPFFVSVKDYETIKYCVTRVLDKLAWRRHPSISGAVPSQIRAIGEMVMGKLGSKDIQLDSPMLEQCLSTSLRTMLRTHALAQKYNTVSSYMHQEVAITRRTLRVVVLSDGRLWDPAVQLPLLYGVGCQDLFDSNVYLTSPQLEAKKMLRYWRGEVRYLRRQLHKMKGMSVSGVISPDKFDVMKAPILAKYAETVKRKIDIAKAHGIDIVIYPDPMTRESGGILLFLFFFYATILTRIHPHQLRSMTDYSKSTVAALRQLLKDRGIPSTGLTRKAQIIEKLVAQDKARNGTTEESEATGAVAGSEATPASAEPQVAQATYDEPVPAKGGHVFHLNEAHGTKMPSVTSEQTIVEPIINASSEPPTQSQPRPTLETAVENPPEEQTISTETIPQMEENAPGATVEQLAPVAAPTVMEEQLAPVAEVAPTVTEEQSATVITDVPADQPASANQEKEPSATETQPTNTISELMPGFEPARVSQPEPQTQTDTEMEVNTASPDPNEKPSVEKAELLPIPEGSVDTTAEVSRLNTEELEVDTRKRKRRSQSPDVPSQDIRAKKARPSTDVAPEVHLKEDEDIVMQQRQPETELETVVEDVNGAELKTEEVTVPKSPIPEPNPSDPTVLEDSRLAPERKEKASRYKAAFEPAAPTPTTDDFPIDDRPIVRALHPATPAIYIRNFMRPLKPESLRQHLVSLATPPSTSPDDDILITLFLDSMKTHALVRFANTNAASRVRASLHGSIWPAEGNRKELWVDFVPEDTVESWINTEDNAMNAEKAARISGAPIPAKRFEVVYPESDGGVRAVHQEMGASNVNNNSAPLNAPRGPKSQIEQRREVPLPPRQQYPVAPSEATRKHLGQSFETLESLFESTTAKPKLYYLPVDDARSNARLNDLDKETSRDWNPELKVKGLSMWELTTARGPRILAEEVSAADGEAEEVAADSGGIHIVVGEAEDIGADGDGGAELPRRCRCRRLDSFLCTIFFDALRNLGTLAGLGAEPAS</sequence>